<proteinExistence type="predicted"/>
<dbReference type="PROSITE" id="PS50896">
    <property type="entry name" value="LISH"/>
    <property type="match status" value="2"/>
</dbReference>
<protein>
    <recommendedName>
        <fullName evidence="5">CTLH domain-containing protein</fullName>
    </recommendedName>
</protein>
<dbReference type="OrthoDB" id="1850764at2759"/>
<dbReference type="EMBL" id="KB870808">
    <property type="protein sequence ID" value="EOA26636.1"/>
    <property type="molecule type" value="Genomic_DNA"/>
</dbReference>
<dbReference type="PANTHER" id="PTHR44083">
    <property type="entry name" value="TOPLESS-RELATED PROTEIN 1-RELATED"/>
    <property type="match status" value="1"/>
</dbReference>
<evidence type="ECO:0000313" key="6">
    <source>
        <dbReference type="EMBL" id="EOA26636.1"/>
    </source>
</evidence>
<dbReference type="PROSITE" id="PS50294">
    <property type="entry name" value="WD_REPEATS_REGION"/>
    <property type="match status" value="1"/>
</dbReference>
<dbReference type="InterPro" id="IPR054532">
    <property type="entry name" value="TPL_SMU1_LisH-like"/>
</dbReference>
<dbReference type="STRING" id="81985.R0FVL3"/>
<dbReference type="InterPro" id="IPR006594">
    <property type="entry name" value="LisH"/>
</dbReference>
<sequence length="751" mass="84197">MILDEKNRENLVFLILQFFDEEGYEESLHLLEQDSGVYFDFSYFSRAILNGNWKDAEEYLSAFTSPDANTFSRKMFFDLFKWKFCEATDRSGGSESVNVFSKDLRRIPVLKDDSFENLVEVFAIDDRIPEQTCCVDKAPGRAKLCVDLYKLAESNPSLCGKLEFPKLNKSALLSLISLICPKGHGRKGGLKEDLIFLILQFLFEAKYKNTLHKLEQETKVFFNLNYLVEVMKLGELGKAEEYLGSFTDSGDNKYSTAMFLEIQKLKCLKSTEWEVATPSGSLDITSPKIKLHASVAILAKKNPVLKDKLKFPSMEKSRLLTLMKQTLDWWISPSCNNSSSMENIPVVSYLCGTSSYFKNKFKKTRPRKNNCKPNEINDVSQCNALVLPDYCSAERIARLTYSPSGDYILALAEDATHKLWTWSSGQNEFSKYTPRILMENIFPKPRLHQPQSGKTMKNEMAASVQDSTSCFAIKGSYLFSTSGGRIAVFDLKSFEKVAVFGSSTPMATYFIFIPGDLLAVGLDDGSILIHCLSSRKVIEKLEGHDQKITCLAFSRCFSILVSSDSDGKLCLWSTKSWVQLTSNNSTHEFCTRSDLESSSLVTHIQFDPYQIEILVTHQGWISIYEAPSLDCRVQWVPDESGTSITSATYSSDGEIIYVGFGSGAIKILDSKTLLTICRIDLTSLTQPIPSDIRLEVYPTVIAAHPSHPCQISAGLSNGKVIVLQPLWSGGWGEATPPENDGDYPDDSDHSY</sequence>
<evidence type="ECO:0000256" key="2">
    <source>
        <dbReference type="ARBA" id="ARBA00022737"/>
    </source>
</evidence>
<dbReference type="Pfam" id="PF21889">
    <property type="entry name" value="TPR1-like_2nd"/>
    <property type="match status" value="2"/>
</dbReference>
<feature type="region of interest" description="Disordered" evidence="4">
    <location>
        <begin position="732"/>
        <end position="751"/>
    </location>
</feature>
<dbReference type="PANTHER" id="PTHR44083:SF17">
    <property type="entry name" value="TRANSDUCIN FAMILY PROTEIN _ WD-40 REPEAT FAMILY PROTEIN"/>
    <property type="match status" value="1"/>
</dbReference>
<keyword evidence="7" id="KW-1185">Reference proteome</keyword>
<dbReference type="AlphaFoldDB" id="R0FVL3"/>
<dbReference type="KEGG" id="crb:17889053"/>
<feature type="repeat" description="WD" evidence="3">
    <location>
        <begin position="541"/>
        <end position="582"/>
    </location>
</feature>
<dbReference type="InterPro" id="IPR015943">
    <property type="entry name" value="WD40/YVTN_repeat-like_dom_sf"/>
</dbReference>
<dbReference type="InterPro" id="IPR054080">
    <property type="entry name" value="TPR1-like_2nd"/>
</dbReference>
<dbReference type="Proteomes" id="UP000029121">
    <property type="component" value="Unassembled WGS sequence"/>
</dbReference>
<evidence type="ECO:0000259" key="5">
    <source>
        <dbReference type="PROSITE" id="PS50897"/>
    </source>
</evidence>
<keyword evidence="1 3" id="KW-0853">WD repeat</keyword>
<feature type="domain" description="CTLH" evidence="5">
    <location>
        <begin position="220"/>
        <end position="278"/>
    </location>
</feature>
<feature type="domain" description="CTLH" evidence="5">
    <location>
        <begin position="37"/>
        <end position="95"/>
    </location>
</feature>
<dbReference type="PROSITE" id="PS50082">
    <property type="entry name" value="WD_REPEATS_2"/>
    <property type="match status" value="1"/>
</dbReference>
<dbReference type="InterPro" id="IPR001680">
    <property type="entry name" value="WD40_rpt"/>
</dbReference>
<reference evidence="7" key="1">
    <citation type="journal article" date="2013" name="Nat. Genet.">
        <title>The Capsella rubella genome and the genomic consequences of rapid mating system evolution.</title>
        <authorList>
            <person name="Slotte T."/>
            <person name="Hazzouri K.M."/>
            <person name="Agren J.A."/>
            <person name="Koenig D."/>
            <person name="Maumus F."/>
            <person name="Guo Y.L."/>
            <person name="Steige K."/>
            <person name="Platts A.E."/>
            <person name="Escobar J.S."/>
            <person name="Newman L.K."/>
            <person name="Wang W."/>
            <person name="Mandakova T."/>
            <person name="Vello E."/>
            <person name="Smith L.M."/>
            <person name="Henz S.R."/>
            <person name="Steffen J."/>
            <person name="Takuno S."/>
            <person name="Brandvain Y."/>
            <person name="Coop G."/>
            <person name="Andolfatto P."/>
            <person name="Hu T.T."/>
            <person name="Blanchette M."/>
            <person name="Clark R.M."/>
            <person name="Quesneville H."/>
            <person name="Nordborg M."/>
            <person name="Gaut B.S."/>
            <person name="Lysak M.A."/>
            <person name="Jenkins J."/>
            <person name="Grimwood J."/>
            <person name="Chapman J."/>
            <person name="Prochnik S."/>
            <person name="Shu S."/>
            <person name="Rokhsar D."/>
            <person name="Schmutz J."/>
            <person name="Weigel D."/>
            <person name="Wright S.I."/>
        </authorList>
    </citation>
    <scope>NUCLEOTIDE SEQUENCE [LARGE SCALE GENOMIC DNA]</scope>
    <source>
        <strain evidence="7">cv. Monte Gargano</strain>
    </source>
</reference>
<dbReference type="Pfam" id="PF00400">
    <property type="entry name" value="WD40"/>
    <property type="match status" value="1"/>
</dbReference>
<dbReference type="SMART" id="SM00320">
    <property type="entry name" value="WD40"/>
    <property type="match status" value="4"/>
</dbReference>
<dbReference type="InterPro" id="IPR027728">
    <property type="entry name" value="Topless_fam"/>
</dbReference>
<dbReference type="Pfam" id="PF17814">
    <property type="entry name" value="LisH_TPL"/>
    <property type="match status" value="1"/>
</dbReference>
<keyword evidence="2" id="KW-0677">Repeat</keyword>
<accession>R0FVL3</accession>
<evidence type="ECO:0000313" key="7">
    <source>
        <dbReference type="Proteomes" id="UP000029121"/>
    </source>
</evidence>
<gene>
    <name evidence="6" type="ORF">CARUB_v10022700mg</name>
</gene>
<organism evidence="6 7">
    <name type="scientific">Capsella rubella</name>
    <dbReference type="NCBI Taxonomy" id="81985"/>
    <lineage>
        <taxon>Eukaryota</taxon>
        <taxon>Viridiplantae</taxon>
        <taxon>Streptophyta</taxon>
        <taxon>Embryophyta</taxon>
        <taxon>Tracheophyta</taxon>
        <taxon>Spermatophyta</taxon>
        <taxon>Magnoliopsida</taxon>
        <taxon>eudicotyledons</taxon>
        <taxon>Gunneridae</taxon>
        <taxon>Pentapetalae</taxon>
        <taxon>rosids</taxon>
        <taxon>malvids</taxon>
        <taxon>Brassicales</taxon>
        <taxon>Brassicaceae</taxon>
        <taxon>Camelineae</taxon>
        <taxon>Capsella</taxon>
    </lineage>
</organism>
<dbReference type="SMART" id="SM00667">
    <property type="entry name" value="LisH"/>
    <property type="match status" value="2"/>
</dbReference>
<evidence type="ECO:0000256" key="4">
    <source>
        <dbReference type="SAM" id="MobiDB-lite"/>
    </source>
</evidence>
<dbReference type="PROSITE" id="PS50897">
    <property type="entry name" value="CTLH"/>
    <property type="match status" value="2"/>
</dbReference>
<dbReference type="SMART" id="SM00668">
    <property type="entry name" value="CTLH"/>
    <property type="match status" value="2"/>
</dbReference>
<dbReference type="Gene3D" id="2.130.10.10">
    <property type="entry name" value="YVTN repeat-like/Quinoprotein amine dehydrogenase"/>
    <property type="match status" value="1"/>
</dbReference>
<evidence type="ECO:0000256" key="3">
    <source>
        <dbReference type="PROSITE-ProRule" id="PRU00221"/>
    </source>
</evidence>
<evidence type="ECO:0000256" key="1">
    <source>
        <dbReference type="ARBA" id="ARBA00022574"/>
    </source>
</evidence>
<dbReference type="eggNOG" id="KOG0266">
    <property type="taxonomic scope" value="Eukaryota"/>
</dbReference>
<dbReference type="GO" id="GO:0006355">
    <property type="term" value="P:regulation of DNA-templated transcription"/>
    <property type="evidence" value="ECO:0007669"/>
    <property type="project" value="InterPro"/>
</dbReference>
<name>R0FVL3_9BRAS</name>
<dbReference type="InterPro" id="IPR036322">
    <property type="entry name" value="WD40_repeat_dom_sf"/>
</dbReference>
<dbReference type="InterPro" id="IPR006595">
    <property type="entry name" value="CTLH_C"/>
</dbReference>
<dbReference type="SUPFAM" id="SSF50978">
    <property type="entry name" value="WD40 repeat-like"/>
    <property type="match status" value="1"/>
</dbReference>